<sequence>MEVVNESQMMMKEVSQSSVSALDQRLLDLEIDIPLTQQHLSSPNSDTSSCQFQLRDETTVDLLSESISTATTTSASAYACASDPKRTSVSAPKAPPPVTQVYSDESELAVLEYRRPLRVVNRSDSQSSSGSDSESVYSRPSLAEDEDAEGLDLVEGRLPRLTFTSSASESESDVEVGEGLPVSVQDNVFCHFEGLPNPHGNLEDEEM</sequence>
<gene>
    <name evidence="2" type="ORF">BT96DRAFT_657071</name>
</gene>
<proteinExistence type="predicted"/>
<keyword evidence="3" id="KW-1185">Reference proteome</keyword>
<evidence type="ECO:0000313" key="3">
    <source>
        <dbReference type="Proteomes" id="UP000799118"/>
    </source>
</evidence>
<feature type="region of interest" description="Disordered" evidence="1">
    <location>
        <begin position="120"/>
        <end position="179"/>
    </location>
</feature>
<evidence type="ECO:0000256" key="1">
    <source>
        <dbReference type="SAM" id="MobiDB-lite"/>
    </source>
</evidence>
<protein>
    <submittedName>
        <fullName evidence="2">Uncharacterized protein</fullName>
    </submittedName>
</protein>
<dbReference type="AlphaFoldDB" id="A0A6A4HQ98"/>
<dbReference type="Proteomes" id="UP000799118">
    <property type="component" value="Unassembled WGS sequence"/>
</dbReference>
<feature type="compositionally biased region" description="Low complexity" evidence="1">
    <location>
        <begin position="73"/>
        <end position="82"/>
    </location>
</feature>
<feature type="region of interest" description="Disordered" evidence="1">
    <location>
        <begin position="73"/>
        <end position="101"/>
    </location>
</feature>
<organism evidence="2 3">
    <name type="scientific">Gymnopus androsaceus JB14</name>
    <dbReference type="NCBI Taxonomy" id="1447944"/>
    <lineage>
        <taxon>Eukaryota</taxon>
        <taxon>Fungi</taxon>
        <taxon>Dikarya</taxon>
        <taxon>Basidiomycota</taxon>
        <taxon>Agaricomycotina</taxon>
        <taxon>Agaricomycetes</taxon>
        <taxon>Agaricomycetidae</taxon>
        <taxon>Agaricales</taxon>
        <taxon>Marasmiineae</taxon>
        <taxon>Omphalotaceae</taxon>
        <taxon>Gymnopus</taxon>
    </lineage>
</organism>
<dbReference type="EMBL" id="ML769459">
    <property type="protein sequence ID" value="KAE9400256.1"/>
    <property type="molecule type" value="Genomic_DNA"/>
</dbReference>
<evidence type="ECO:0000313" key="2">
    <source>
        <dbReference type="EMBL" id="KAE9400256.1"/>
    </source>
</evidence>
<feature type="compositionally biased region" description="Low complexity" evidence="1">
    <location>
        <begin position="123"/>
        <end position="138"/>
    </location>
</feature>
<accession>A0A6A4HQ98</accession>
<name>A0A6A4HQ98_9AGAR</name>
<reference evidence="2" key="1">
    <citation type="journal article" date="2019" name="Environ. Microbiol.">
        <title>Fungal ecological strategies reflected in gene transcription - a case study of two litter decomposers.</title>
        <authorList>
            <person name="Barbi F."/>
            <person name="Kohler A."/>
            <person name="Barry K."/>
            <person name="Baskaran P."/>
            <person name="Daum C."/>
            <person name="Fauchery L."/>
            <person name="Ihrmark K."/>
            <person name="Kuo A."/>
            <person name="LaButti K."/>
            <person name="Lipzen A."/>
            <person name="Morin E."/>
            <person name="Grigoriev I.V."/>
            <person name="Henrissat B."/>
            <person name="Lindahl B."/>
            <person name="Martin F."/>
        </authorList>
    </citation>
    <scope>NUCLEOTIDE SEQUENCE</scope>
    <source>
        <strain evidence="2">JB14</strain>
    </source>
</reference>
<feature type="compositionally biased region" description="Acidic residues" evidence="1">
    <location>
        <begin position="143"/>
        <end position="152"/>
    </location>
</feature>